<feature type="domain" description="ABC transporter" evidence="15">
    <location>
        <begin position="8"/>
        <end position="240"/>
    </location>
</feature>
<evidence type="ECO:0000256" key="1">
    <source>
        <dbReference type="ARBA" id="ARBA00004496"/>
    </source>
</evidence>
<dbReference type="EMBL" id="JADHEI010000038">
    <property type="protein sequence ID" value="MBF2735505.1"/>
    <property type="molecule type" value="Genomic_DNA"/>
</dbReference>
<dbReference type="GO" id="GO:0043190">
    <property type="term" value="C:ATP-binding cassette (ABC) transporter complex"/>
    <property type="evidence" value="ECO:0007669"/>
    <property type="project" value="InterPro"/>
</dbReference>
<dbReference type="InterPro" id="IPR003439">
    <property type="entry name" value="ABC_transporter-like_ATP-bd"/>
</dbReference>
<dbReference type="InterPro" id="IPR032823">
    <property type="entry name" value="BCA_ABC_TP_C"/>
</dbReference>
<keyword evidence="9" id="KW-0547">Nucleotide-binding</keyword>
<name>A0A930Y1L7_9GAMM</name>
<comment type="similarity">
    <text evidence="3">Belongs to the ABC transporter superfamily. Outer membrane lipopolysaccharide export (TC 1.B.42) family.</text>
</comment>
<keyword evidence="10 16" id="KW-0067">ATP-binding</keyword>
<sequence>MSTAAPLLEARGLAKRYRKRLVLEGVDIDVGPKETVGLLGPNGAGKSTSFGILAGLLRPTAGSVFYAGRDITALPVDERARLGVCLLPQERSVFATLSVIDNVKAVLELQNEPAATISDKAYSYLEDMGLGDLALQAATSLSGGELRRLEIARTLVLRPQVLLLDEPFAAIDPITVGELKEVMARLCADGISLVISDHNVRETLAACDRGYILLEGKVLCAGTPDELAADQRVRDSYLGKDFVI</sequence>
<evidence type="ECO:0000256" key="6">
    <source>
        <dbReference type="ARBA" id="ARBA00022475"/>
    </source>
</evidence>
<dbReference type="InterPro" id="IPR003593">
    <property type="entry name" value="AAA+_ATPase"/>
</dbReference>
<dbReference type="GO" id="GO:0055085">
    <property type="term" value="P:transmembrane transport"/>
    <property type="evidence" value="ECO:0007669"/>
    <property type="project" value="InterPro"/>
</dbReference>
<evidence type="ECO:0000256" key="10">
    <source>
        <dbReference type="ARBA" id="ARBA00022840"/>
    </source>
</evidence>
<evidence type="ECO:0000256" key="2">
    <source>
        <dbReference type="ARBA" id="ARBA00004515"/>
    </source>
</evidence>
<dbReference type="GO" id="GO:0005737">
    <property type="term" value="C:cytoplasm"/>
    <property type="evidence" value="ECO:0007669"/>
    <property type="project" value="UniProtKB-SubCell"/>
</dbReference>
<dbReference type="InterPro" id="IPR051120">
    <property type="entry name" value="ABC_AA/LPS_Transport"/>
</dbReference>
<keyword evidence="12" id="KW-0472">Membrane</keyword>
<keyword evidence="5" id="KW-0813">Transport</keyword>
<evidence type="ECO:0000259" key="15">
    <source>
        <dbReference type="PROSITE" id="PS50893"/>
    </source>
</evidence>
<evidence type="ECO:0000313" key="17">
    <source>
        <dbReference type="Proteomes" id="UP000604381"/>
    </source>
</evidence>
<dbReference type="InterPro" id="IPR017871">
    <property type="entry name" value="ABC_transporter-like_CS"/>
</dbReference>
<evidence type="ECO:0000256" key="7">
    <source>
        <dbReference type="ARBA" id="ARBA00022490"/>
    </source>
</evidence>
<dbReference type="InterPro" id="IPR030921">
    <property type="entry name" value="LPS_export_LptB"/>
</dbReference>
<evidence type="ECO:0000256" key="8">
    <source>
        <dbReference type="ARBA" id="ARBA00022519"/>
    </source>
</evidence>
<evidence type="ECO:0000313" key="16">
    <source>
        <dbReference type="EMBL" id="MBF2735505.1"/>
    </source>
</evidence>
<proteinExistence type="inferred from homology"/>
<comment type="subcellular location">
    <subcellularLocation>
        <location evidence="2">Cell inner membrane</location>
        <topology evidence="2">Peripheral membrane protein</topology>
        <orientation evidence="2">Cytoplasmic side</orientation>
    </subcellularLocation>
    <subcellularLocation>
        <location evidence="1">Cytoplasm</location>
    </subcellularLocation>
</comment>
<evidence type="ECO:0000256" key="3">
    <source>
        <dbReference type="ARBA" id="ARBA00010865"/>
    </source>
</evidence>
<dbReference type="PANTHER" id="PTHR45772">
    <property type="entry name" value="CONSERVED COMPONENT OF ABC TRANSPORTER FOR NATURAL AMINO ACIDS-RELATED"/>
    <property type="match status" value="1"/>
</dbReference>
<evidence type="ECO:0000256" key="14">
    <source>
        <dbReference type="ARBA" id="ARBA00026081"/>
    </source>
</evidence>
<comment type="function">
    <text evidence="13">Part of the ABC transporter complex LptBFG involved in the translocation of lipopolysaccharide (LPS) from the inner membrane to the outer membrane. Probably responsible for energy coupling to the transport system.</text>
</comment>
<dbReference type="InterPro" id="IPR027417">
    <property type="entry name" value="P-loop_NTPase"/>
</dbReference>
<dbReference type="SMART" id="SM00382">
    <property type="entry name" value="AAA"/>
    <property type="match status" value="1"/>
</dbReference>
<evidence type="ECO:0000256" key="11">
    <source>
        <dbReference type="ARBA" id="ARBA00022967"/>
    </source>
</evidence>
<evidence type="ECO:0000256" key="4">
    <source>
        <dbReference type="ARBA" id="ARBA00017803"/>
    </source>
</evidence>
<protein>
    <recommendedName>
        <fullName evidence="4">Lipopolysaccharide export system ATP-binding protein LptB</fullName>
    </recommendedName>
</protein>
<evidence type="ECO:0000256" key="9">
    <source>
        <dbReference type="ARBA" id="ARBA00022741"/>
    </source>
</evidence>
<dbReference type="GO" id="GO:0016887">
    <property type="term" value="F:ATP hydrolysis activity"/>
    <property type="evidence" value="ECO:0007669"/>
    <property type="project" value="InterPro"/>
</dbReference>
<evidence type="ECO:0000256" key="13">
    <source>
        <dbReference type="ARBA" id="ARBA00024818"/>
    </source>
</evidence>
<organism evidence="16 17">
    <name type="scientific">Candidatus Amphirhobacter heronislandensis</name>
    <dbReference type="NCBI Taxonomy" id="1732024"/>
    <lineage>
        <taxon>Bacteria</taxon>
        <taxon>Pseudomonadati</taxon>
        <taxon>Pseudomonadota</taxon>
        <taxon>Gammaproteobacteria</taxon>
        <taxon>Candidatus Tethybacterales</taxon>
        <taxon>Candidatus Tethybacteraceae</taxon>
        <taxon>Candidatus Amphirhobacter</taxon>
    </lineage>
</organism>
<evidence type="ECO:0000256" key="5">
    <source>
        <dbReference type="ARBA" id="ARBA00022448"/>
    </source>
</evidence>
<comment type="caution">
    <text evidence="16">The sequence shown here is derived from an EMBL/GenBank/DDBJ whole genome shotgun (WGS) entry which is preliminary data.</text>
</comment>
<dbReference type="Pfam" id="PF00005">
    <property type="entry name" value="ABC_tran"/>
    <property type="match status" value="1"/>
</dbReference>
<gene>
    <name evidence="16" type="primary">lptB</name>
    <name evidence="16" type="ORF">ISN26_05445</name>
</gene>
<dbReference type="PROSITE" id="PS50893">
    <property type="entry name" value="ABC_TRANSPORTER_2"/>
    <property type="match status" value="1"/>
</dbReference>
<accession>A0A930Y1L7</accession>
<keyword evidence="11" id="KW-1278">Translocase</keyword>
<keyword evidence="7" id="KW-0963">Cytoplasm</keyword>
<dbReference type="Proteomes" id="UP000604381">
    <property type="component" value="Unassembled WGS sequence"/>
</dbReference>
<dbReference type="PROSITE" id="PS00211">
    <property type="entry name" value="ABC_TRANSPORTER_1"/>
    <property type="match status" value="1"/>
</dbReference>
<dbReference type="GO" id="GO:0005524">
    <property type="term" value="F:ATP binding"/>
    <property type="evidence" value="ECO:0007669"/>
    <property type="project" value="UniProtKB-KW"/>
</dbReference>
<keyword evidence="17" id="KW-1185">Reference proteome</keyword>
<comment type="subunit">
    <text evidence="14">Component of the lipopolysaccharide transport and assembly complex. The LptBFG transporter is composed of two ATP-binding proteins (LptB) and two transmembrane proteins (LptF and LptG).</text>
</comment>
<evidence type="ECO:0000256" key="12">
    <source>
        <dbReference type="ARBA" id="ARBA00023136"/>
    </source>
</evidence>
<dbReference type="SUPFAM" id="SSF52540">
    <property type="entry name" value="P-loop containing nucleoside triphosphate hydrolases"/>
    <property type="match status" value="1"/>
</dbReference>
<dbReference type="NCBIfam" id="TIGR04406">
    <property type="entry name" value="LPS_export_lptB"/>
    <property type="match status" value="1"/>
</dbReference>
<dbReference type="Pfam" id="PF12399">
    <property type="entry name" value="BCA_ABC_TP_C"/>
    <property type="match status" value="1"/>
</dbReference>
<dbReference type="Gene3D" id="3.40.50.300">
    <property type="entry name" value="P-loop containing nucleotide triphosphate hydrolases"/>
    <property type="match status" value="1"/>
</dbReference>
<keyword evidence="8" id="KW-0997">Cell inner membrane</keyword>
<reference evidence="16" key="1">
    <citation type="submission" date="2020-10" db="EMBL/GenBank/DDBJ databases">
        <title>An improved Amphimedon queenslandica hologenome assembly reveals how three proteobacterial symbionts can extend the metabolic phenotypic of their marine sponge host.</title>
        <authorList>
            <person name="Degnan B."/>
            <person name="Degnan S."/>
            <person name="Xiang X."/>
        </authorList>
    </citation>
    <scope>NUCLEOTIDE SEQUENCE</scope>
    <source>
        <strain evidence="16">AqS2</strain>
    </source>
</reference>
<keyword evidence="6" id="KW-1003">Cell membrane</keyword>
<dbReference type="PANTHER" id="PTHR45772:SF10">
    <property type="entry name" value="LIPOPOLYSACCHARIDE EXPORT SYSTEM ATP-BINDING PROTEIN LPTB"/>
    <property type="match status" value="1"/>
</dbReference>
<dbReference type="AlphaFoldDB" id="A0A930Y1L7"/>